<keyword evidence="1" id="KW-0732">Signal</keyword>
<dbReference type="Proteomes" id="UP001139414">
    <property type="component" value="Unassembled WGS sequence"/>
</dbReference>
<name>A0A9X1LGM0_9FLAO</name>
<organism evidence="2 3">
    <name type="scientific">Christiangramia sediminis</name>
    <dbReference type="NCBI Taxonomy" id="2881336"/>
    <lineage>
        <taxon>Bacteria</taxon>
        <taxon>Pseudomonadati</taxon>
        <taxon>Bacteroidota</taxon>
        <taxon>Flavobacteriia</taxon>
        <taxon>Flavobacteriales</taxon>
        <taxon>Flavobacteriaceae</taxon>
        <taxon>Christiangramia</taxon>
    </lineage>
</organism>
<feature type="chain" id="PRO_5040971589" evidence="1">
    <location>
        <begin position="22"/>
        <end position="119"/>
    </location>
</feature>
<dbReference type="AlphaFoldDB" id="A0A9X1LGM0"/>
<sequence>MKFISILSVFLIFSFSNSVLSQENDEARVGEILKIGDSKNHQYSDVRFPKPNFIIKKGGIANYEKLAGTLVEITEIKTSSNNQTVVLLKRRDGKKFFGSFPEIKAYYNDAIASGELSRS</sequence>
<reference evidence="2" key="1">
    <citation type="submission" date="2021-10" db="EMBL/GenBank/DDBJ databases">
        <title>Gramella sp. ASW11-100T, isolated from marine sediment.</title>
        <authorList>
            <person name="Xia C."/>
        </authorList>
    </citation>
    <scope>NUCLEOTIDE SEQUENCE</scope>
    <source>
        <strain evidence="2">ASW11-100</strain>
    </source>
</reference>
<protein>
    <submittedName>
        <fullName evidence="2">Uncharacterized protein</fullName>
    </submittedName>
</protein>
<dbReference type="RefSeq" id="WP_229337602.1">
    <property type="nucleotide sequence ID" value="NZ_JAJBZG010000001.1"/>
</dbReference>
<gene>
    <name evidence="2" type="ORF">LGQ90_02010</name>
</gene>
<dbReference type="EMBL" id="JAJBZG010000001">
    <property type="protein sequence ID" value="MCB7480026.1"/>
    <property type="molecule type" value="Genomic_DNA"/>
</dbReference>
<accession>A0A9X1LGM0</accession>
<evidence type="ECO:0000313" key="3">
    <source>
        <dbReference type="Proteomes" id="UP001139414"/>
    </source>
</evidence>
<proteinExistence type="predicted"/>
<evidence type="ECO:0000313" key="2">
    <source>
        <dbReference type="EMBL" id="MCB7480026.1"/>
    </source>
</evidence>
<feature type="signal peptide" evidence="1">
    <location>
        <begin position="1"/>
        <end position="21"/>
    </location>
</feature>
<comment type="caution">
    <text evidence="2">The sequence shown here is derived from an EMBL/GenBank/DDBJ whole genome shotgun (WGS) entry which is preliminary data.</text>
</comment>
<keyword evidence="3" id="KW-1185">Reference proteome</keyword>
<evidence type="ECO:0000256" key="1">
    <source>
        <dbReference type="SAM" id="SignalP"/>
    </source>
</evidence>